<reference evidence="9 10" key="1">
    <citation type="submission" date="2014-04" db="EMBL/GenBank/DDBJ databases">
        <authorList>
            <consortium name="International Citrus Genome Consortium"/>
            <person name="Gmitter F."/>
            <person name="Chen C."/>
            <person name="Farmerie W."/>
            <person name="Harkins T."/>
            <person name="Desany B."/>
            <person name="Mohiuddin M."/>
            <person name="Kodira C."/>
            <person name="Borodovsky M."/>
            <person name="Lomsadze A."/>
            <person name="Burns P."/>
            <person name="Jenkins J."/>
            <person name="Prochnik S."/>
            <person name="Shu S."/>
            <person name="Chapman J."/>
            <person name="Pitluck S."/>
            <person name="Schmutz J."/>
            <person name="Rokhsar D."/>
        </authorList>
    </citation>
    <scope>NUCLEOTIDE SEQUENCE</scope>
</reference>
<feature type="transmembrane region" description="Helical" evidence="7">
    <location>
        <begin position="178"/>
        <end position="198"/>
    </location>
</feature>
<dbReference type="SMART" id="SM00948">
    <property type="entry name" value="Proteasome_A_N"/>
    <property type="match status" value="1"/>
</dbReference>
<evidence type="ECO:0000256" key="3">
    <source>
        <dbReference type="ARBA" id="ARBA00022942"/>
    </source>
</evidence>
<evidence type="ECO:0000256" key="4">
    <source>
        <dbReference type="ARBA" id="ARBA00023242"/>
    </source>
</evidence>
<sequence length="210" mass="23565">MSRGSGGGYDRHITIFSPEGRLFQVEYAFKAVKAAGVTSIGVRGKDSVCVVTQKKVPDKLLDHTSVTHLFPITKYLGLLATGMTADARTLVQQARYEAAEFRFKYGYEMPVDVLAKWIADKSQVYTQHAYMRPLGVVAMVLSIDEECGPRLFKCDPAGHFFGHKVGGFFNKNSIYDTFCFLSAIWIYNAIIVYILHWIQVFLVSQSLLFA</sequence>
<comment type="subunit">
    <text evidence="6">The 20S proteasome core is composed of 28 subunits that are arranged in four stacked rings, resulting in a barrel-shaped structure. The two end rings are each formed by seven alpha subunits, and the two central rings are each formed by seven beta subunits.</text>
</comment>
<protein>
    <recommendedName>
        <fullName evidence="6">Proteasome subunit alpha type</fullName>
    </recommendedName>
</protein>
<name>A0A067FCA8_CITSI</name>
<organism evidence="9 10">
    <name type="scientific">Citrus sinensis</name>
    <name type="common">Sweet orange</name>
    <name type="synonym">Citrus aurantium var. sinensis</name>
    <dbReference type="NCBI Taxonomy" id="2711"/>
    <lineage>
        <taxon>Eukaryota</taxon>
        <taxon>Viridiplantae</taxon>
        <taxon>Streptophyta</taxon>
        <taxon>Embryophyta</taxon>
        <taxon>Tracheophyta</taxon>
        <taxon>Spermatophyta</taxon>
        <taxon>Magnoliopsida</taxon>
        <taxon>eudicotyledons</taxon>
        <taxon>Gunneridae</taxon>
        <taxon>Pentapetalae</taxon>
        <taxon>rosids</taxon>
        <taxon>malvids</taxon>
        <taxon>Sapindales</taxon>
        <taxon>Rutaceae</taxon>
        <taxon>Aurantioideae</taxon>
        <taxon>Citrus</taxon>
    </lineage>
</organism>
<keyword evidence="7" id="KW-0812">Transmembrane</keyword>
<evidence type="ECO:0000313" key="9">
    <source>
        <dbReference type="EMBL" id="KDO64978.1"/>
    </source>
</evidence>
<dbReference type="GO" id="GO:0006511">
    <property type="term" value="P:ubiquitin-dependent protein catabolic process"/>
    <property type="evidence" value="ECO:0007669"/>
    <property type="project" value="InterPro"/>
</dbReference>
<dbReference type="GO" id="GO:0019773">
    <property type="term" value="C:proteasome core complex, alpha-subunit complex"/>
    <property type="evidence" value="ECO:0007669"/>
    <property type="project" value="UniProtKB-UniRule"/>
</dbReference>
<keyword evidence="7" id="KW-0472">Membrane</keyword>
<comment type="similarity">
    <text evidence="5 6">Belongs to the peptidase T1A family.</text>
</comment>
<evidence type="ECO:0000259" key="8">
    <source>
        <dbReference type="PROSITE" id="PS00388"/>
    </source>
</evidence>
<evidence type="ECO:0000313" key="10">
    <source>
        <dbReference type="Proteomes" id="UP000027120"/>
    </source>
</evidence>
<dbReference type="SMR" id="A0A067FCA8"/>
<accession>A0A067FCA8</accession>
<dbReference type="Proteomes" id="UP000027120">
    <property type="component" value="Unassembled WGS sequence"/>
</dbReference>
<keyword evidence="10" id="KW-1185">Reference proteome</keyword>
<evidence type="ECO:0000256" key="1">
    <source>
        <dbReference type="ARBA" id="ARBA00002000"/>
    </source>
</evidence>
<dbReference type="InterPro" id="IPR050115">
    <property type="entry name" value="Proteasome_alpha"/>
</dbReference>
<dbReference type="EMBL" id="KK784904">
    <property type="protein sequence ID" value="KDO64980.1"/>
    <property type="molecule type" value="Genomic_DNA"/>
</dbReference>
<dbReference type="PROSITE" id="PS00388">
    <property type="entry name" value="PROTEASOME_ALPHA_1"/>
    <property type="match status" value="1"/>
</dbReference>
<proteinExistence type="inferred from homology"/>
<evidence type="ECO:0000256" key="6">
    <source>
        <dbReference type="RuleBase" id="RU000551"/>
    </source>
</evidence>
<dbReference type="InterPro" id="IPR000426">
    <property type="entry name" value="Proteasome_asu_N"/>
</dbReference>
<dbReference type="Pfam" id="PF00227">
    <property type="entry name" value="Proteasome"/>
    <property type="match status" value="1"/>
</dbReference>
<dbReference type="Gene3D" id="3.60.20.10">
    <property type="entry name" value="Glutamine Phosphoribosylpyrophosphate, subunit 1, domain 1"/>
    <property type="match status" value="1"/>
</dbReference>
<evidence type="ECO:0000256" key="5">
    <source>
        <dbReference type="PROSITE-ProRule" id="PRU00808"/>
    </source>
</evidence>
<dbReference type="SUPFAM" id="SSF56235">
    <property type="entry name" value="N-terminal nucleophile aminohydrolases (Ntn hydrolases)"/>
    <property type="match status" value="1"/>
</dbReference>
<dbReference type="GO" id="GO:0005737">
    <property type="term" value="C:cytoplasm"/>
    <property type="evidence" value="ECO:0007669"/>
    <property type="project" value="UniProtKB-SubCell"/>
</dbReference>
<dbReference type="InterPro" id="IPR023332">
    <property type="entry name" value="Proteasome_alpha-type"/>
</dbReference>
<comment type="function">
    <text evidence="1">The proteasome is a multicatalytic proteinase complex which is characterized by its ability to cleave peptides with Arg, Phe, Tyr, Leu, and Glu adjacent to the leaving group at neutral or slightly basic pH. The proteasome has an ATP-dependent proteolytic activity.</text>
</comment>
<dbReference type="InterPro" id="IPR001353">
    <property type="entry name" value="Proteasome_sua/b"/>
</dbReference>
<dbReference type="Pfam" id="PF10584">
    <property type="entry name" value="Proteasome_A_N"/>
    <property type="match status" value="1"/>
</dbReference>
<comment type="subcellular location">
    <subcellularLocation>
        <location evidence="6">Cytoplasm</location>
    </subcellularLocation>
    <subcellularLocation>
        <location evidence="6">Nucleus</location>
    </subcellularLocation>
</comment>
<dbReference type="EMBL" id="KK784904">
    <property type="protein sequence ID" value="KDO64979.1"/>
    <property type="molecule type" value="Genomic_DNA"/>
</dbReference>
<keyword evidence="3 5" id="KW-0647">Proteasome</keyword>
<evidence type="ECO:0000256" key="2">
    <source>
        <dbReference type="ARBA" id="ARBA00022490"/>
    </source>
</evidence>
<evidence type="ECO:0000256" key="7">
    <source>
        <dbReference type="SAM" id="Phobius"/>
    </source>
</evidence>
<dbReference type="InterPro" id="IPR034642">
    <property type="entry name" value="Proteasome_subunit_alpha6"/>
</dbReference>
<dbReference type="InterPro" id="IPR029055">
    <property type="entry name" value="Ntn_hydrolases_N"/>
</dbReference>
<dbReference type="PANTHER" id="PTHR11599">
    <property type="entry name" value="PROTEASOME SUBUNIT ALPHA/BETA"/>
    <property type="match status" value="1"/>
</dbReference>
<dbReference type="EMBL" id="KK784904">
    <property type="protein sequence ID" value="KDO64978.1"/>
    <property type="molecule type" value="Genomic_DNA"/>
</dbReference>
<dbReference type="PROSITE" id="PS51475">
    <property type="entry name" value="PROTEASOME_ALPHA_2"/>
    <property type="match status" value="1"/>
</dbReference>
<gene>
    <name evidence="9" type="ORF">CISIN_1g025897mg</name>
</gene>
<dbReference type="AlphaFoldDB" id="A0A067FCA8"/>
<keyword evidence="2 6" id="KW-0963">Cytoplasm</keyword>
<dbReference type="CDD" id="cd03754">
    <property type="entry name" value="proteasome_alpha_type_6"/>
    <property type="match status" value="1"/>
</dbReference>
<keyword evidence="4 6" id="KW-0539">Nucleus</keyword>
<feature type="domain" description="Proteasome alpha-type subunits" evidence="8">
    <location>
        <begin position="9"/>
        <end position="31"/>
    </location>
</feature>
<dbReference type="GO" id="GO:0005634">
    <property type="term" value="C:nucleus"/>
    <property type="evidence" value="ECO:0007669"/>
    <property type="project" value="UniProtKB-SubCell"/>
</dbReference>
<keyword evidence="7" id="KW-1133">Transmembrane helix</keyword>